<dbReference type="FunFam" id="3.30.565.10:FF:000023">
    <property type="entry name" value="PAS domain-containing sensor histidine kinase"/>
    <property type="match status" value="1"/>
</dbReference>
<protein>
    <recommendedName>
        <fullName evidence="3">histidine kinase</fullName>
        <ecNumber evidence="3">2.7.13.3</ecNumber>
    </recommendedName>
</protein>
<feature type="domain" description="Histidine kinase" evidence="14">
    <location>
        <begin position="292"/>
        <end position="510"/>
    </location>
</feature>
<gene>
    <name evidence="15" type="primary">rpfC</name>
    <name evidence="15" type="ORF">AAA799P11_00938</name>
</gene>
<dbReference type="EC" id="2.7.13.3" evidence="3"/>
<name>A0A087RZB3_9ARCH</name>
<dbReference type="InterPro" id="IPR036097">
    <property type="entry name" value="HisK_dim/P_sf"/>
</dbReference>
<comment type="caution">
    <text evidence="15">The sequence shown here is derived from an EMBL/GenBank/DDBJ whole genome shotgun (WGS) entry which is preliminary data.</text>
</comment>
<dbReference type="InterPro" id="IPR050736">
    <property type="entry name" value="Sensor_HK_Regulatory"/>
</dbReference>
<dbReference type="InterPro" id="IPR005467">
    <property type="entry name" value="His_kinase_dom"/>
</dbReference>
<keyword evidence="6 15" id="KW-0808">Transferase</keyword>
<dbReference type="SMART" id="SM00387">
    <property type="entry name" value="HATPase_c"/>
    <property type="match status" value="1"/>
</dbReference>
<evidence type="ECO:0000256" key="9">
    <source>
        <dbReference type="ARBA" id="ARBA00022840"/>
    </source>
</evidence>
<keyword evidence="9" id="KW-0067">ATP-binding</keyword>
<evidence type="ECO:0000256" key="2">
    <source>
        <dbReference type="ARBA" id="ARBA00004236"/>
    </source>
</evidence>
<reference evidence="15 16" key="1">
    <citation type="submission" date="2014-06" db="EMBL/GenBank/DDBJ databases">
        <authorList>
            <person name="Ngugi D.K."/>
            <person name="Blom J."/>
            <person name="Alam I."/>
            <person name="Rashid M."/>
            <person name="Baalawi W."/>
            <person name="Zhang G."/>
            <person name="Hikmawan T."/>
            <person name="Guan Y."/>
            <person name="Antunes A."/>
            <person name="Siam R."/>
            <person name="El-Dorry H."/>
            <person name="Bajic V."/>
            <person name="Stingl U."/>
        </authorList>
    </citation>
    <scope>NUCLEOTIDE SEQUENCE [LARGE SCALE GENOMIC DNA]</scope>
    <source>
        <strain evidence="15">SCGC AAA799-P11</strain>
    </source>
</reference>
<keyword evidence="4" id="KW-1003">Cell membrane</keyword>
<feature type="coiled-coil region" evidence="12">
    <location>
        <begin position="313"/>
        <end position="347"/>
    </location>
</feature>
<keyword evidence="13" id="KW-1133">Transmembrane helix</keyword>
<dbReference type="Gene3D" id="1.10.287.130">
    <property type="match status" value="1"/>
</dbReference>
<dbReference type="InterPro" id="IPR036890">
    <property type="entry name" value="HATPase_C_sf"/>
</dbReference>
<evidence type="ECO:0000256" key="6">
    <source>
        <dbReference type="ARBA" id="ARBA00022679"/>
    </source>
</evidence>
<evidence type="ECO:0000256" key="7">
    <source>
        <dbReference type="ARBA" id="ARBA00022741"/>
    </source>
</evidence>
<keyword evidence="8" id="KW-0418">Kinase</keyword>
<dbReference type="SMART" id="SM00388">
    <property type="entry name" value="HisKA"/>
    <property type="match status" value="1"/>
</dbReference>
<dbReference type="Pfam" id="PF02518">
    <property type="entry name" value="HATPase_c"/>
    <property type="match status" value="1"/>
</dbReference>
<evidence type="ECO:0000313" key="15">
    <source>
        <dbReference type="EMBL" id="KFM18817.1"/>
    </source>
</evidence>
<dbReference type="GO" id="GO:0005524">
    <property type="term" value="F:ATP binding"/>
    <property type="evidence" value="ECO:0007669"/>
    <property type="project" value="UniProtKB-KW"/>
</dbReference>
<keyword evidence="11 13" id="KW-0472">Membrane</keyword>
<evidence type="ECO:0000256" key="8">
    <source>
        <dbReference type="ARBA" id="ARBA00022777"/>
    </source>
</evidence>
<dbReference type="InterPro" id="IPR003661">
    <property type="entry name" value="HisK_dim/P_dom"/>
</dbReference>
<dbReference type="CDD" id="cd00082">
    <property type="entry name" value="HisKA"/>
    <property type="match status" value="1"/>
</dbReference>
<organism evidence="15 16">
    <name type="scientific">Marine Group I thaumarchaeote SCGC AAA799-P11</name>
    <dbReference type="NCBI Taxonomy" id="1502295"/>
    <lineage>
        <taxon>Archaea</taxon>
        <taxon>Nitrososphaerota</taxon>
        <taxon>Marine Group I</taxon>
    </lineage>
</organism>
<dbReference type="InterPro" id="IPR003594">
    <property type="entry name" value="HATPase_dom"/>
</dbReference>
<dbReference type="AlphaFoldDB" id="A0A087RZB3"/>
<evidence type="ECO:0000256" key="13">
    <source>
        <dbReference type="SAM" id="Phobius"/>
    </source>
</evidence>
<evidence type="ECO:0000256" key="12">
    <source>
        <dbReference type="SAM" id="Coils"/>
    </source>
</evidence>
<dbReference type="PANTHER" id="PTHR43711">
    <property type="entry name" value="TWO-COMPONENT HISTIDINE KINASE"/>
    <property type="match status" value="1"/>
</dbReference>
<dbReference type="GO" id="GO:0005886">
    <property type="term" value="C:plasma membrane"/>
    <property type="evidence" value="ECO:0007669"/>
    <property type="project" value="UniProtKB-SubCell"/>
</dbReference>
<sequence>MKLRLDFLLNKYGIQSLFLSFGLISAVFVGMFLYADSHVSQIEHHREKTVELTKLFVSDRQSSLQIIANSFEAFYFGSDFVSIDEFKIFSQRILQDNQGITSLFVVKNSIIEQSFPYDEYYDKPVSIFDSYPIKISDQKVLMMEFPLEDKLLLISVPAEYFVSHNLVFENSQIVLTNHNNDVLYSEENVSNSFLKNSDDFFSFTINTSLFGHAIGENYVLNYTIKDESFSYQFGYYDYAIIILGVSFAVFFSCILIKNSLLRNNINSKHKQLQKLVISLKNSEKARDEFSAMITHELKTPLVPINGYCRMLKKKQLGNLNEEQLDAVKEIEKNSNQLLNLIQNVLNTQKIEAGGMHYDIKDISVSEFMNSIKKTLLPYMEEKQIQFDTSFDENLVVKTDKSKLIELFTNLVQNSVDFVPANGMIEIGAKDDTDMIKFYVKDNGCGISEEQQKNMFKKFYQIDTSITRKHGGSGLGLAICKGYVKGMNGNIWLESKEGKGTTFYFTLPKSQEKYVQSEMKPSV</sequence>
<feature type="transmembrane region" description="Helical" evidence="13">
    <location>
        <begin position="235"/>
        <end position="256"/>
    </location>
</feature>
<evidence type="ECO:0000256" key="3">
    <source>
        <dbReference type="ARBA" id="ARBA00012438"/>
    </source>
</evidence>
<keyword evidence="13" id="KW-0812">Transmembrane</keyword>
<comment type="catalytic activity">
    <reaction evidence="1">
        <text>ATP + protein L-histidine = ADP + protein N-phospho-L-histidine.</text>
        <dbReference type="EC" id="2.7.13.3"/>
    </reaction>
</comment>
<comment type="subcellular location">
    <subcellularLocation>
        <location evidence="2">Cell membrane</location>
    </subcellularLocation>
</comment>
<evidence type="ECO:0000256" key="5">
    <source>
        <dbReference type="ARBA" id="ARBA00022553"/>
    </source>
</evidence>
<evidence type="ECO:0000256" key="10">
    <source>
        <dbReference type="ARBA" id="ARBA00023012"/>
    </source>
</evidence>
<dbReference type="Gene3D" id="3.30.565.10">
    <property type="entry name" value="Histidine kinase-like ATPase, C-terminal domain"/>
    <property type="match status" value="1"/>
</dbReference>
<keyword evidence="12" id="KW-0175">Coiled coil</keyword>
<dbReference type="PRINTS" id="PR00344">
    <property type="entry name" value="BCTRLSENSOR"/>
</dbReference>
<keyword evidence="5" id="KW-0597">Phosphoprotein</keyword>
<dbReference type="Pfam" id="PF00512">
    <property type="entry name" value="HisKA"/>
    <property type="match status" value="1"/>
</dbReference>
<dbReference type="PROSITE" id="PS50109">
    <property type="entry name" value="HIS_KIN"/>
    <property type="match status" value="1"/>
</dbReference>
<evidence type="ECO:0000259" key="14">
    <source>
        <dbReference type="PROSITE" id="PS50109"/>
    </source>
</evidence>
<keyword evidence="10" id="KW-0902">Two-component regulatory system</keyword>
<dbReference type="SUPFAM" id="SSF47384">
    <property type="entry name" value="Homodimeric domain of signal transducing histidine kinase"/>
    <property type="match status" value="1"/>
</dbReference>
<dbReference type="GO" id="GO:0000155">
    <property type="term" value="F:phosphorelay sensor kinase activity"/>
    <property type="evidence" value="ECO:0007669"/>
    <property type="project" value="InterPro"/>
</dbReference>
<evidence type="ECO:0000313" key="16">
    <source>
        <dbReference type="Proteomes" id="UP000029387"/>
    </source>
</evidence>
<keyword evidence="16" id="KW-1185">Reference proteome</keyword>
<feature type="transmembrane region" description="Helical" evidence="13">
    <location>
        <begin position="12"/>
        <end position="35"/>
    </location>
</feature>
<dbReference type="PANTHER" id="PTHR43711:SF1">
    <property type="entry name" value="HISTIDINE KINASE 1"/>
    <property type="match status" value="1"/>
</dbReference>
<dbReference type="InterPro" id="IPR004358">
    <property type="entry name" value="Sig_transdc_His_kin-like_C"/>
</dbReference>
<dbReference type="EMBL" id="JOSZ01000013">
    <property type="protein sequence ID" value="KFM18817.1"/>
    <property type="molecule type" value="Genomic_DNA"/>
</dbReference>
<keyword evidence="7" id="KW-0547">Nucleotide-binding</keyword>
<dbReference type="Proteomes" id="UP000029387">
    <property type="component" value="Unassembled WGS sequence"/>
</dbReference>
<dbReference type="SUPFAM" id="SSF55874">
    <property type="entry name" value="ATPase domain of HSP90 chaperone/DNA topoisomerase II/histidine kinase"/>
    <property type="match status" value="1"/>
</dbReference>
<proteinExistence type="predicted"/>
<evidence type="ECO:0000256" key="11">
    <source>
        <dbReference type="ARBA" id="ARBA00023136"/>
    </source>
</evidence>
<evidence type="ECO:0000256" key="4">
    <source>
        <dbReference type="ARBA" id="ARBA00022475"/>
    </source>
</evidence>
<evidence type="ECO:0000256" key="1">
    <source>
        <dbReference type="ARBA" id="ARBA00000085"/>
    </source>
</evidence>
<accession>A0A087RZB3</accession>